<reference evidence="1 2" key="1">
    <citation type="journal article" date="2019" name="Int. J. Syst. Evol. Microbiol.">
        <title>The Global Catalogue of Microorganisms (GCM) 10K type strain sequencing project: providing services to taxonomists for standard genome sequencing and annotation.</title>
        <authorList>
            <consortium name="The Broad Institute Genomics Platform"/>
            <consortium name="The Broad Institute Genome Sequencing Center for Infectious Disease"/>
            <person name="Wu L."/>
            <person name="Ma J."/>
        </authorList>
    </citation>
    <scope>NUCLEOTIDE SEQUENCE [LARGE SCALE GENOMIC DNA]</scope>
    <source>
        <strain evidence="1 2">JCM 4087</strain>
    </source>
</reference>
<sequence>MTRACTARRPVVAVSDWMRAVRTRSPWVEQNWTSLGTDGFGLSDTREAARRHSRRSAVVDVAALGGSWPAQCGEGEAGDVASCDGRYGLETLRRLVGLAPSGSDAALSLSRCTTPTGTP</sequence>
<dbReference type="InterPro" id="IPR009014">
    <property type="entry name" value="Transketo_C/PFOR_II"/>
</dbReference>
<dbReference type="Gene3D" id="3.40.50.920">
    <property type="match status" value="1"/>
</dbReference>
<evidence type="ECO:0000313" key="2">
    <source>
        <dbReference type="Proteomes" id="UP001501102"/>
    </source>
</evidence>
<proteinExistence type="predicted"/>
<name>A0ABN3WW40_STRTU</name>
<dbReference type="Proteomes" id="UP001501102">
    <property type="component" value="Unassembled WGS sequence"/>
</dbReference>
<protein>
    <submittedName>
        <fullName evidence="1">Uncharacterized protein</fullName>
    </submittedName>
</protein>
<gene>
    <name evidence="1" type="ORF">GCM10020221_25090</name>
</gene>
<accession>A0ABN3WW40</accession>
<evidence type="ECO:0000313" key="1">
    <source>
        <dbReference type="EMBL" id="GAA2928139.1"/>
    </source>
</evidence>
<comment type="caution">
    <text evidence="1">The sequence shown here is derived from an EMBL/GenBank/DDBJ whole genome shotgun (WGS) entry which is preliminary data.</text>
</comment>
<organism evidence="1 2">
    <name type="scientific">Streptomyces thioluteus</name>
    <dbReference type="NCBI Taxonomy" id="66431"/>
    <lineage>
        <taxon>Bacteria</taxon>
        <taxon>Bacillati</taxon>
        <taxon>Actinomycetota</taxon>
        <taxon>Actinomycetes</taxon>
        <taxon>Kitasatosporales</taxon>
        <taxon>Streptomycetaceae</taxon>
        <taxon>Streptomyces</taxon>
    </lineage>
</organism>
<keyword evidence="2" id="KW-1185">Reference proteome</keyword>
<dbReference type="EMBL" id="BAAAXZ010000095">
    <property type="protein sequence ID" value="GAA2928139.1"/>
    <property type="molecule type" value="Genomic_DNA"/>
</dbReference>
<dbReference type="SUPFAM" id="SSF52922">
    <property type="entry name" value="TK C-terminal domain-like"/>
    <property type="match status" value="1"/>
</dbReference>